<evidence type="ECO:0000313" key="3">
    <source>
        <dbReference type="EMBL" id="ABQ73532.1"/>
    </source>
</evidence>
<organism evidence="3 4">
    <name type="scientific">Mycobacterium tuberculosis (strain ATCC 25177 / H37Ra)</name>
    <dbReference type="NCBI Taxonomy" id="419947"/>
    <lineage>
        <taxon>Bacteria</taxon>
        <taxon>Bacillati</taxon>
        <taxon>Actinomycetota</taxon>
        <taxon>Actinomycetes</taxon>
        <taxon>Mycobacteriales</taxon>
        <taxon>Mycobacteriaceae</taxon>
        <taxon>Mycobacterium</taxon>
        <taxon>Mycobacterium tuberculosis complex</taxon>
    </lineage>
</organism>
<feature type="region of interest" description="Disordered" evidence="1">
    <location>
        <begin position="1"/>
        <end position="52"/>
    </location>
</feature>
<evidence type="ECO:0000259" key="2">
    <source>
        <dbReference type="Pfam" id="PF13683"/>
    </source>
</evidence>
<reference evidence="3 4" key="1">
    <citation type="journal article" date="2008" name="PLoS ONE">
        <title>Genetic basis of virulence attenuation revealed by comparative genomic analysis of Mycobacterium tuberculosis strain H37Ra versus H37Rv.</title>
        <authorList>
            <person name="Zheng H."/>
            <person name="Lu L."/>
            <person name="Wang B."/>
            <person name="Pu S."/>
            <person name="Zhang X."/>
            <person name="Zhu G."/>
            <person name="Shi W."/>
            <person name="Zhang L."/>
            <person name="Wang H."/>
            <person name="Wang S."/>
            <person name="Zhao G."/>
            <person name="Zhang Y."/>
        </authorList>
    </citation>
    <scope>NUCLEOTIDE SEQUENCE [LARGE SCALE GENOMIC DNA]</scope>
    <source>
        <strain evidence="4">ATCC 25177 / H37Ra</strain>
    </source>
</reference>
<protein>
    <submittedName>
        <fullName evidence="3">Truncated IS6110 transposase</fullName>
    </submittedName>
</protein>
<dbReference type="InterPro" id="IPR001584">
    <property type="entry name" value="Integrase_cat-core"/>
</dbReference>
<proteinExistence type="predicted"/>
<dbReference type="Proteomes" id="UP000001988">
    <property type="component" value="Chromosome"/>
</dbReference>
<name>A5U3D2_MYCTA</name>
<evidence type="ECO:0000256" key="1">
    <source>
        <dbReference type="SAM" id="MobiDB-lite"/>
    </source>
</evidence>
<keyword evidence="4" id="KW-1185">Reference proteome</keyword>
<feature type="compositionally biased region" description="Low complexity" evidence="1">
    <location>
        <begin position="7"/>
        <end position="31"/>
    </location>
</feature>
<dbReference type="HOGENOM" id="CLU_1979101_0_0_11"/>
<accession>A5U3D2</accession>
<sequence>MSSWPPRAGSTGSTIAASTSTAATSRRSNSRLPTTLNARDQPPAEVSDQRVSGLTGAVQAETINGLYKTELIKPGKPWRSIEDVELATARWVDWFNHRRLYQYCGDVPPVELEAAYYAQRQRPAAG</sequence>
<gene>
    <name evidence="3" type="ordered locus">MRA_1779</name>
</gene>
<dbReference type="KEGG" id="mra:MRA_1779"/>
<feature type="domain" description="Integrase catalytic" evidence="2">
    <location>
        <begin position="60"/>
        <end position="109"/>
    </location>
</feature>
<dbReference type="GO" id="GO:0015074">
    <property type="term" value="P:DNA integration"/>
    <property type="evidence" value="ECO:0007669"/>
    <property type="project" value="InterPro"/>
</dbReference>
<dbReference type="Pfam" id="PF13683">
    <property type="entry name" value="rve_3"/>
    <property type="match status" value="1"/>
</dbReference>
<dbReference type="EMBL" id="CP000611">
    <property type="protein sequence ID" value="ABQ73532.1"/>
    <property type="molecule type" value="Genomic_DNA"/>
</dbReference>
<evidence type="ECO:0000313" key="4">
    <source>
        <dbReference type="Proteomes" id="UP000001988"/>
    </source>
</evidence>
<dbReference type="eggNOG" id="COG2801">
    <property type="taxonomic scope" value="Bacteria"/>
</dbReference>
<dbReference type="AlphaFoldDB" id="A5U3D2"/>